<dbReference type="EMBL" id="CP158165">
    <property type="protein sequence ID" value="XBV22712.1"/>
    <property type="molecule type" value="Genomic_DNA"/>
</dbReference>
<dbReference type="Pfam" id="PF04909">
    <property type="entry name" value="Amidohydro_2"/>
    <property type="match status" value="1"/>
</dbReference>
<evidence type="ECO:0000313" key="3">
    <source>
        <dbReference type="EMBL" id="XBV22712.1"/>
    </source>
</evidence>
<sequence>MIIDAHQHVWDRDRSPYQWLGPQVPQWNRTFTFEELRPHLVRNGVDATVLVQSDDHDGDTDLMLEVAARHPEVAAIVAYVPLDRPDRAAERLTELRKDPRVVGIRNLIHDLPDPDWILRPEVDEGLSVLEEASVTFDYVAVLPRHLEHVPTLSERHPELRIVIDHLAKPPIGAESREPWWTLIETAARNPLVHAKISGLYPEDGTWESVRPFVDRAVEVFTPSRLMYGGDWPISTASGGYDEVFTGLSGVLASLSDADRDEIYSGTARRFYRIDDSLLG</sequence>
<dbReference type="PANTHER" id="PTHR43569:SF2">
    <property type="entry name" value="AMIDOHYDROLASE-RELATED DOMAIN-CONTAINING PROTEIN"/>
    <property type="match status" value="1"/>
</dbReference>
<dbReference type="RefSeq" id="WP_350275551.1">
    <property type="nucleotide sequence ID" value="NZ_CP158165.1"/>
</dbReference>
<name>A0AAU7T7J7_9ACTN</name>
<dbReference type="InterPro" id="IPR052350">
    <property type="entry name" value="Metallo-dep_Lactonases"/>
</dbReference>
<dbReference type="AlphaFoldDB" id="A0AAU7T7J7"/>
<proteinExistence type="inferred from homology"/>
<organism evidence="3">
    <name type="scientific">Kribbella sp. HUAS MG21</name>
    <dbReference type="NCBI Taxonomy" id="3160966"/>
    <lineage>
        <taxon>Bacteria</taxon>
        <taxon>Bacillati</taxon>
        <taxon>Actinomycetota</taxon>
        <taxon>Actinomycetes</taxon>
        <taxon>Propionibacteriales</taxon>
        <taxon>Kribbellaceae</taxon>
        <taxon>Kribbella</taxon>
    </lineage>
</organism>
<dbReference type="InterPro" id="IPR032466">
    <property type="entry name" value="Metal_Hydrolase"/>
</dbReference>
<dbReference type="GO" id="GO:0016787">
    <property type="term" value="F:hydrolase activity"/>
    <property type="evidence" value="ECO:0007669"/>
    <property type="project" value="InterPro"/>
</dbReference>
<dbReference type="PANTHER" id="PTHR43569">
    <property type="entry name" value="AMIDOHYDROLASE"/>
    <property type="match status" value="1"/>
</dbReference>
<dbReference type="SUPFAM" id="SSF51556">
    <property type="entry name" value="Metallo-dependent hydrolases"/>
    <property type="match status" value="1"/>
</dbReference>
<comment type="similarity">
    <text evidence="1">Belongs to the metallo-dependent hydrolases superfamily.</text>
</comment>
<reference evidence="3" key="1">
    <citation type="submission" date="2024-06" db="EMBL/GenBank/DDBJ databases">
        <title>Kribbella sp. strain HUAS MG21 genome sequences.</title>
        <authorList>
            <person name="Mo P."/>
        </authorList>
    </citation>
    <scope>NUCLEOTIDE SEQUENCE</scope>
    <source>
        <strain evidence="3">HUAS MG21</strain>
    </source>
</reference>
<gene>
    <name evidence="3" type="ORF">ABN611_29630</name>
</gene>
<accession>A0AAU7T7J7</accession>
<evidence type="ECO:0000256" key="1">
    <source>
        <dbReference type="ARBA" id="ARBA00038310"/>
    </source>
</evidence>
<evidence type="ECO:0000259" key="2">
    <source>
        <dbReference type="Pfam" id="PF04909"/>
    </source>
</evidence>
<feature type="domain" description="Amidohydrolase-related" evidence="2">
    <location>
        <begin position="3"/>
        <end position="273"/>
    </location>
</feature>
<dbReference type="Gene3D" id="3.20.20.140">
    <property type="entry name" value="Metal-dependent hydrolases"/>
    <property type="match status" value="1"/>
</dbReference>
<dbReference type="InterPro" id="IPR006680">
    <property type="entry name" value="Amidohydro-rel"/>
</dbReference>
<protein>
    <submittedName>
        <fullName evidence="3">Amidohydrolase family protein</fullName>
    </submittedName>
</protein>